<keyword evidence="5 7" id="KW-0520">NAD</keyword>
<comment type="pathway">
    <text evidence="1 7">Fermentation; pyruvate fermentation to lactate; (S)-lactate from pyruvate: step 1/1.</text>
</comment>
<dbReference type="PANTHER" id="PTHR43128:SF16">
    <property type="entry name" value="L-LACTATE DEHYDROGENASE"/>
    <property type="match status" value="1"/>
</dbReference>
<evidence type="ECO:0000256" key="1">
    <source>
        <dbReference type="ARBA" id="ARBA00004843"/>
    </source>
</evidence>
<dbReference type="InterPro" id="IPR036291">
    <property type="entry name" value="NAD(P)-bd_dom_sf"/>
</dbReference>
<dbReference type="Proteomes" id="UP001187471">
    <property type="component" value="Unassembled WGS sequence"/>
</dbReference>
<keyword evidence="4 7" id="KW-0560">Oxidoreductase</keyword>
<dbReference type="EMBL" id="JAVXUO010000166">
    <property type="protein sequence ID" value="KAK2994858.1"/>
    <property type="molecule type" value="Genomic_DNA"/>
</dbReference>
<evidence type="ECO:0000256" key="4">
    <source>
        <dbReference type="ARBA" id="ARBA00023002"/>
    </source>
</evidence>
<feature type="region of interest" description="Disordered" evidence="8">
    <location>
        <begin position="380"/>
        <end position="404"/>
    </location>
</feature>
<dbReference type="InterPro" id="IPR011304">
    <property type="entry name" value="L-lactate_DH"/>
</dbReference>
<dbReference type="InterPro" id="IPR018177">
    <property type="entry name" value="L-lactate_DH_AS"/>
</dbReference>
<evidence type="ECO:0000259" key="10">
    <source>
        <dbReference type="Pfam" id="PF02866"/>
    </source>
</evidence>
<comment type="similarity">
    <text evidence="2">Belongs to the LDH/MDH superfamily. LDH family.</text>
</comment>
<dbReference type="GO" id="GO:0005737">
    <property type="term" value="C:cytoplasm"/>
    <property type="evidence" value="ECO:0007669"/>
    <property type="project" value="InterPro"/>
</dbReference>
<reference evidence="11" key="1">
    <citation type="submission" date="2022-12" db="EMBL/GenBank/DDBJ databases">
        <title>Draft genome assemblies for two species of Escallonia (Escalloniales).</title>
        <authorList>
            <person name="Chanderbali A."/>
            <person name="Dervinis C."/>
            <person name="Anghel I."/>
            <person name="Soltis D."/>
            <person name="Soltis P."/>
            <person name="Zapata F."/>
        </authorList>
    </citation>
    <scope>NUCLEOTIDE SEQUENCE</scope>
    <source>
        <strain evidence="11">UCBG92.1500</strain>
        <tissue evidence="11">Leaf</tissue>
    </source>
</reference>
<dbReference type="Gene3D" id="3.90.110.10">
    <property type="entry name" value="Lactate dehydrogenase/glycoside hydrolase, family 4, C-terminal"/>
    <property type="match status" value="2"/>
</dbReference>
<dbReference type="GO" id="GO:0006089">
    <property type="term" value="P:lactate metabolic process"/>
    <property type="evidence" value="ECO:0007669"/>
    <property type="project" value="TreeGrafter"/>
</dbReference>
<evidence type="ECO:0000256" key="8">
    <source>
        <dbReference type="SAM" id="MobiDB-lite"/>
    </source>
</evidence>
<dbReference type="FunFam" id="3.40.50.720:FF:000018">
    <property type="entry name" value="Malate dehydrogenase"/>
    <property type="match status" value="2"/>
</dbReference>
<sequence length="745" mass="80290">MHKTGSSSNLGPGGLDIAQAFFKPIQNTCPPSPTKRHIKISVIGVGNVGMAIAQTILTQDLADELALVDAKPDRLQGEMLDLQHAAAFLPRTKILASVDYSVTAGSDLCIVTAGARQLPGESRLNLLQRNVALFSAVVPPLARYSPESILLIVSNPVDVLTYVAWKLSGFPSNRVIGSGTNLDSSRFRFLIADHLDVNAQDVQAYIVGEHGDTSVALWSSISVGGVPVLSFLERQQIAYEKETLEKIHKEVVESANEVISLKGCTSWAIGYSVANLARTILRDQRRVHPVSVLAKGFYGMDGDEVFLSLPTQLGRSGVMGVANIHLTDEEADRLRNSAKTILEVQNQLDISKEGAGSLNFPCKDGKSGGFYFSREFPASRPCNSSSKNNNNYTDTMHKAPSSSNLGPGGLDIAQAFFKPIQSSSTPSSAKRHTKISVIGVGNVGMAIAQTILTQDLADELALVDAKPDKLRGEMLDLQHAAAFLPRTKILASVDYSVTTGSDLCIVTAGARQIPGESRLNLLQRNVALFKVIVPPLAKYSPEAILLVVSNPVDVLTYVAWKLSGFPSNRVIGSGTNLDSSRFRFLIADHLDVNAQDVQAYIVGEHGDTSVALWSGISVGGVPILSFLERQQIAYEKETLQKIHKEVVESAYEVINLKGYTSWAIGYSVANLARSILRDQRKIHPVSVLAKGFYGINGGDVFLSLPAQLGRSGVMGVTNIHLTDEEAQQLRNSAETILEVQSQLGV</sequence>
<dbReference type="InterPro" id="IPR001236">
    <property type="entry name" value="Lactate/malate_DH_N"/>
</dbReference>
<dbReference type="InterPro" id="IPR022383">
    <property type="entry name" value="Lactate/malate_DH_C"/>
</dbReference>
<dbReference type="SUPFAM" id="SSF56327">
    <property type="entry name" value="LDH C-terminal domain-like"/>
    <property type="match status" value="2"/>
</dbReference>
<feature type="domain" description="Lactate/malate dehydrogenase C-terminal" evidence="10">
    <location>
        <begin position="180"/>
        <end position="344"/>
    </location>
</feature>
<dbReference type="CDD" id="cd05293">
    <property type="entry name" value="LDH_1"/>
    <property type="match status" value="2"/>
</dbReference>
<evidence type="ECO:0000256" key="3">
    <source>
        <dbReference type="ARBA" id="ARBA00012967"/>
    </source>
</evidence>
<protein>
    <recommendedName>
        <fullName evidence="3 7">L-lactate dehydrogenase</fullName>
        <ecNumber evidence="3 7">1.1.1.27</ecNumber>
    </recommendedName>
</protein>
<organism evidence="11 12">
    <name type="scientific">Escallonia rubra</name>
    <dbReference type="NCBI Taxonomy" id="112253"/>
    <lineage>
        <taxon>Eukaryota</taxon>
        <taxon>Viridiplantae</taxon>
        <taxon>Streptophyta</taxon>
        <taxon>Embryophyta</taxon>
        <taxon>Tracheophyta</taxon>
        <taxon>Spermatophyta</taxon>
        <taxon>Magnoliopsida</taxon>
        <taxon>eudicotyledons</taxon>
        <taxon>Gunneridae</taxon>
        <taxon>Pentapetalae</taxon>
        <taxon>asterids</taxon>
        <taxon>campanulids</taxon>
        <taxon>Escalloniales</taxon>
        <taxon>Escalloniaceae</taxon>
        <taxon>Escallonia</taxon>
    </lineage>
</organism>
<dbReference type="PROSITE" id="PS00064">
    <property type="entry name" value="L_LDH"/>
    <property type="match status" value="2"/>
</dbReference>
<feature type="compositionally biased region" description="Polar residues" evidence="8">
    <location>
        <begin position="381"/>
        <end position="404"/>
    </location>
</feature>
<dbReference type="Pfam" id="PF02866">
    <property type="entry name" value="Ldh_1_C"/>
    <property type="match status" value="2"/>
</dbReference>
<dbReference type="PANTHER" id="PTHR43128">
    <property type="entry name" value="L-2-HYDROXYCARBOXYLATE DEHYDROGENASE (NAD(P)(+))"/>
    <property type="match status" value="1"/>
</dbReference>
<dbReference type="NCBIfam" id="TIGR01771">
    <property type="entry name" value="L-LDH-NAD"/>
    <property type="match status" value="2"/>
</dbReference>
<evidence type="ECO:0000259" key="9">
    <source>
        <dbReference type="Pfam" id="PF00056"/>
    </source>
</evidence>
<keyword evidence="12" id="KW-1185">Reference proteome</keyword>
<evidence type="ECO:0000256" key="7">
    <source>
        <dbReference type="RuleBase" id="RU000496"/>
    </source>
</evidence>
<evidence type="ECO:0000256" key="5">
    <source>
        <dbReference type="ARBA" id="ARBA00023027"/>
    </source>
</evidence>
<gene>
    <name evidence="11" type="ORF">RJ640_012821</name>
</gene>
<comment type="catalytic activity">
    <reaction evidence="6 7">
        <text>(S)-lactate + NAD(+) = pyruvate + NADH + H(+)</text>
        <dbReference type="Rhea" id="RHEA:23444"/>
        <dbReference type="ChEBI" id="CHEBI:15361"/>
        <dbReference type="ChEBI" id="CHEBI:15378"/>
        <dbReference type="ChEBI" id="CHEBI:16651"/>
        <dbReference type="ChEBI" id="CHEBI:57540"/>
        <dbReference type="ChEBI" id="CHEBI:57945"/>
        <dbReference type="EC" id="1.1.1.27"/>
    </reaction>
</comment>
<dbReference type="EC" id="1.1.1.27" evidence="3 7"/>
<evidence type="ECO:0000256" key="2">
    <source>
        <dbReference type="ARBA" id="ARBA00006054"/>
    </source>
</evidence>
<dbReference type="Pfam" id="PF00056">
    <property type="entry name" value="Ldh_1_N"/>
    <property type="match status" value="2"/>
</dbReference>
<dbReference type="InterPro" id="IPR001557">
    <property type="entry name" value="L-lactate/malate_DH"/>
</dbReference>
<evidence type="ECO:0000313" key="11">
    <source>
        <dbReference type="EMBL" id="KAK2994858.1"/>
    </source>
</evidence>
<dbReference type="Gene3D" id="3.40.50.720">
    <property type="entry name" value="NAD(P)-binding Rossmann-like Domain"/>
    <property type="match status" value="2"/>
</dbReference>
<feature type="domain" description="Lactate/malate dehydrogenase N-terminal" evidence="9">
    <location>
        <begin position="38"/>
        <end position="177"/>
    </location>
</feature>
<evidence type="ECO:0000256" key="6">
    <source>
        <dbReference type="ARBA" id="ARBA00049258"/>
    </source>
</evidence>
<name>A0AA88UV09_9ASTE</name>
<proteinExistence type="inferred from homology"/>
<accession>A0AA88UV09</accession>
<comment type="caution">
    <text evidence="11">The sequence shown here is derived from an EMBL/GenBank/DDBJ whole genome shotgun (WGS) entry which is preliminary data.</text>
</comment>
<dbReference type="HAMAP" id="MF_00488">
    <property type="entry name" value="Lactate_dehydrog"/>
    <property type="match status" value="2"/>
</dbReference>
<feature type="domain" description="Lactate/malate dehydrogenase C-terminal" evidence="10">
    <location>
        <begin position="575"/>
        <end position="738"/>
    </location>
</feature>
<feature type="domain" description="Lactate/malate dehydrogenase N-terminal" evidence="9">
    <location>
        <begin position="433"/>
        <end position="572"/>
    </location>
</feature>
<dbReference type="PRINTS" id="PR00086">
    <property type="entry name" value="LLDHDRGNASE"/>
</dbReference>
<dbReference type="SUPFAM" id="SSF51735">
    <property type="entry name" value="NAD(P)-binding Rossmann-fold domains"/>
    <property type="match status" value="2"/>
</dbReference>
<dbReference type="AlphaFoldDB" id="A0AA88UV09"/>
<evidence type="ECO:0000313" key="12">
    <source>
        <dbReference type="Proteomes" id="UP001187471"/>
    </source>
</evidence>
<dbReference type="GO" id="GO:0004459">
    <property type="term" value="F:L-lactate dehydrogenase (NAD+) activity"/>
    <property type="evidence" value="ECO:0007669"/>
    <property type="project" value="UniProtKB-EC"/>
</dbReference>
<dbReference type="InterPro" id="IPR015955">
    <property type="entry name" value="Lactate_DH/Glyco_Ohase_4_C"/>
</dbReference>